<dbReference type="Proteomes" id="UP001210339">
    <property type="component" value="Chromosome"/>
</dbReference>
<evidence type="ECO:0000313" key="2">
    <source>
        <dbReference type="Proteomes" id="UP001210339"/>
    </source>
</evidence>
<organism evidence="1 2">
    <name type="scientific">Peptoniphilus equinus</name>
    <dbReference type="NCBI Taxonomy" id="3016343"/>
    <lineage>
        <taxon>Bacteria</taxon>
        <taxon>Bacillati</taxon>
        <taxon>Bacillota</taxon>
        <taxon>Tissierellia</taxon>
        <taxon>Tissierellales</taxon>
        <taxon>Peptoniphilaceae</taxon>
        <taxon>Peptoniphilus</taxon>
    </lineage>
</organism>
<dbReference type="SUPFAM" id="SSF54106">
    <property type="entry name" value="LysM domain"/>
    <property type="match status" value="1"/>
</dbReference>
<dbReference type="InterPro" id="IPR036779">
    <property type="entry name" value="LysM_dom_sf"/>
</dbReference>
<name>A0ABY7QVF3_9FIRM</name>
<keyword evidence="2" id="KW-1185">Reference proteome</keyword>
<gene>
    <name evidence="1" type="ORF">O6R05_03865</name>
</gene>
<protein>
    <recommendedName>
        <fullName evidence="3">LysM domain-containing protein</fullName>
    </recommendedName>
</protein>
<dbReference type="Gene3D" id="3.10.350.10">
    <property type="entry name" value="LysM domain"/>
    <property type="match status" value="1"/>
</dbReference>
<reference evidence="1 2" key="1">
    <citation type="submission" date="2023-01" db="EMBL/GenBank/DDBJ databases">
        <authorList>
            <person name="Lee S.H."/>
            <person name="Jung H.S."/>
            <person name="Yun J.U."/>
        </authorList>
    </citation>
    <scope>NUCLEOTIDE SEQUENCE [LARGE SCALE GENOMIC DNA]</scope>
    <source>
        <strain evidence="1 2">CBA3646</strain>
    </source>
</reference>
<dbReference type="RefSeq" id="WP_271192222.1">
    <property type="nucleotide sequence ID" value="NZ_CP115667.1"/>
</dbReference>
<sequence>MRPHKRYQINKLRAFLFLSLIFIFTTGVKIETLDGTTLAKDTHYIEHYVNAGETLWTIAEVYNADTWDQRELVAAIMTHNNVDPIIHQGQILEIPVSK</sequence>
<proteinExistence type="predicted"/>
<dbReference type="InterPro" id="IPR018392">
    <property type="entry name" value="LysM"/>
</dbReference>
<dbReference type="CDD" id="cd00118">
    <property type="entry name" value="LysM"/>
    <property type="match status" value="1"/>
</dbReference>
<dbReference type="EMBL" id="CP115667">
    <property type="protein sequence ID" value="WBW50697.1"/>
    <property type="molecule type" value="Genomic_DNA"/>
</dbReference>
<evidence type="ECO:0008006" key="3">
    <source>
        <dbReference type="Google" id="ProtNLM"/>
    </source>
</evidence>
<accession>A0ABY7QVF3</accession>
<evidence type="ECO:0000313" key="1">
    <source>
        <dbReference type="EMBL" id="WBW50697.1"/>
    </source>
</evidence>